<dbReference type="InterPro" id="IPR007899">
    <property type="entry name" value="CHAD_dom"/>
</dbReference>
<dbReference type="PANTHER" id="PTHR39339">
    <property type="entry name" value="SLR1444 PROTEIN"/>
    <property type="match status" value="1"/>
</dbReference>
<dbReference type="InterPro" id="IPR038186">
    <property type="entry name" value="CHAD_dom_sf"/>
</dbReference>
<organism evidence="2 3">
    <name type="scientific">Methylohalomonas lacus</name>
    <dbReference type="NCBI Taxonomy" id="398773"/>
    <lineage>
        <taxon>Bacteria</taxon>
        <taxon>Pseudomonadati</taxon>
        <taxon>Pseudomonadota</taxon>
        <taxon>Gammaproteobacteria</taxon>
        <taxon>Methylohalomonadales</taxon>
        <taxon>Methylohalomonadaceae</taxon>
        <taxon>Methylohalomonas</taxon>
    </lineage>
</organism>
<dbReference type="AlphaFoldDB" id="A0AAE3HIV1"/>
<reference evidence="2" key="1">
    <citation type="submission" date="2022-08" db="EMBL/GenBank/DDBJ databases">
        <title>Genomic Encyclopedia of Type Strains, Phase III (KMG-III): the genomes of soil and plant-associated and newly described type strains.</title>
        <authorList>
            <person name="Whitman W."/>
        </authorList>
    </citation>
    <scope>NUCLEOTIDE SEQUENCE</scope>
    <source>
        <strain evidence="2">HMT 1</strain>
    </source>
</reference>
<dbReference type="Proteomes" id="UP001204445">
    <property type="component" value="Unassembled WGS sequence"/>
</dbReference>
<gene>
    <name evidence="2" type="ORF">J2T55_001092</name>
</gene>
<evidence type="ECO:0000313" key="2">
    <source>
        <dbReference type="EMBL" id="MCS3903075.1"/>
    </source>
</evidence>
<dbReference type="Pfam" id="PF05235">
    <property type="entry name" value="CHAD"/>
    <property type="match status" value="1"/>
</dbReference>
<dbReference type="Gene3D" id="1.40.20.10">
    <property type="entry name" value="CHAD domain"/>
    <property type="match status" value="1"/>
</dbReference>
<dbReference type="PANTHER" id="PTHR39339:SF1">
    <property type="entry name" value="CHAD DOMAIN-CONTAINING PROTEIN"/>
    <property type="match status" value="1"/>
</dbReference>
<sequence length="522" mass="60527">MQDTVYRYILPEAPTVECLRRWLAPQAGSLVPQAGRVYRRSYFDTFDWRLYRKHRVLELDWAAGRGQLRLHGFEREQAQHLLPVERMPAFPAELTASRLRRQLEKICDVRALLPVANWFHRLQRHDFRDVNGKTVAYIDVSTFHDRRDAEVLYVQLSIAPLRGYVDQGDALRRQLEPQLTLAAQQADPFEQLCRERDIVPGGYDARLILALEPDERTDASLGRLQLFLLGVMELNEAGIRDDIDTEFLHDYRVACRRSRTLLQQAMPLPDEEARARFKTLFAELSRVTGDCRDWDVFLLEFDHLPGDAPAGVHDELRAICRDERERARARLLRYLDSARYARDMRDWRSWLERAAAGGYAGEAAAMPIKATADRVIWRSYRGIRKRGRKLKPETDIEGLHELRKRCKKLRYGIEAFRSLYPAAAIDHLIKRLKKLQNTMGAIVDASTQGDLLLQLHERHSLSAAAAGRVQQLIADCDARHARCLQDFRAAFDRFSRKQDHAAVKRLFKPNRIEHADENTRHV</sequence>
<name>A0AAE3HIV1_9GAMM</name>
<evidence type="ECO:0000313" key="3">
    <source>
        <dbReference type="Proteomes" id="UP001204445"/>
    </source>
</evidence>
<dbReference type="PROSITE" id="PS51708">
    <property type="entry name" value="CHAD"/>
    <property type="match status" value="1"/>
</dbReference>
<dbReference type="EMBL" id="JANUCT010000006">
    <property type="protein sequence ID" value="MCS3903075.1"/>
    <property type="molecule type" value="Genomic_DNA"/>
</dbReference>
<protein>
    <submittedName>
        <fullName evidence="2">CHAD domain-containing protein</fullName>
    </submittedName>
</protein>
<feature type="domain" description="CHAD" evidence="1">
    <location>
        <begin position="213"/>
        <end position="508"/>
    </location>
</feature>
<dbReference type="RefSeq" id="WP_259054686.1">
    <property type="nucleotide sequence ID" value="NZ_JANUCT010000006.1"/>
</dbReference>
<keyword evidence="3" id="KW-1185">Reference proteome</keyword>
<evidence type="ECO:0000259" key="1">
    <source>
        <dbReference type="PROSITE" id="PS51708"/>
    </source>
</evidence>
<proteinExistence type="predicted"/>
<accession>A0AAE3HIV1</accession>
<dbReference type="SMART" id="SM00880">
    <property type="entry name" value="CHAD"/>
    <property type="match status" value="1"/>
</dbReference>
<comment type="caution">
    <text evidence="2">The sequence shown here is derived from an EMBL/GenBank/DDBJ whole genome shotgun (WGS) entry which is preliminary data.</text>
</comment>